<keyword evidence="7 10" id="KW-0256">Endoplasmic reticulum</keyword>
<evidence type="ECO:0000256" key="10">
    <source>
        <dbReference type="RuleBase" id="RU363110"/>
    </source>
</evidence>
<name>A0A0R3UFA5_MESCO</name>
<comment type="pathway">
    <text evidence="2 10">Protein modification; protein glycosylation.</text>
</comment>
<dbReference type="EC" id="2.4.1.-" evidence="10"/>
<keyword evidence="6 10" id="KW-0812">Transmembrane</keyword>
<feature type="signal peptide" evidence="11">
    <location>
        <begin position="1"/>
        <end position="18"/>
    </location>
</feature>
<dbReference type="GO" id="GO:0005789">
    <property type="term" value="C:endoplasmic reticulum membrane"/>
    <property type="evidence" value="ECO:0007669"/>
    <property type="project" value="UniProtKB-SubCell"/>
</dbReference>
<feature type="chain" id="PRO_5043132315" description="Alpha-1,3-glucosyltransferase" evidence="11">
    <location>
        <begin position="19"/>
        <end position="484"/>
    </location>
</feature>
<dbReference type="AlphaFoldDB" id="A0A0R3UFA5"/>
<dbReference type="WBParaSite" id="MCU_000877-RE">
    <property type="protein sequence ID" value="MCU_000877-RE"/>
    <property type="gene ID" value="MCU_000877"/>
</dbReference>
<comment type="subcellular location">
    <subcellularLocation>
        <location evidence="1 10">Endoplasmic reticulum membrane</location>
        <topology evidence="1 10">Multi-pass membrane protein</topology>
    </subcellularLocation>
</comment>
<feature type="transmembrane region" description="Helical" evidence="10">
    <location>
        <begin position="355"/>
        <end position="378"/>
    </location>
</feature>
<accession>A0A0R3UFA5</accession>
<keyword evidence="5 10" id="KW-0808">Transferase</keyword>
<reference evidence="12 13" key="1">
    <citation type="submission" date="2018-10" db="EMBL/GenBank/DDBJ databases">
        <authorList>
            <consortium name="Pathogen Informatics"/>
        </authorList>
    </citation>
    <scope>NUCLEOTIDE SEQUENCE [LARGE SCALE GENOMIC DNA]</scope>
</reference>
<keyword evidence="11" id="KW-0732">Signal</keyword>
<evidence type="ECO:0000313" key="15">
    <source>
        <dbReference type="WBParaSite" id="MCU_000877-RE"/>
    </source>
</evidence>
<feature type="transmembrane region" description="Helical" evidence="10">
    <location>
        <begin position="235"/>
        <end position="257"/>
    </location>
</feature>
<feature type="transmembrane region" description="Helical" evidence="10">
    <location>
        <begin position="455"/>
        <end position="477"/>
    </location>
</feature>
<evidence type="ECO:0000256" key="9">
    <source>
        <dbReference type="ARBA" id="ARBA00023136"/>
    </source>
</evidence>
<gene>
    <name evidence="12" type="ORF">MCOS_LOCUS5769</name>
</gene>
<feature type="transmembrane region" description="Helical" evidence="10">
    <location>
        <begin position="120"/>
        <end position="140"/>
    </location>
</feature>
<proteinExistence type="inferred from homology"/>
<feature type="transmembrane region" description="Helical" evidence="10">
    <location>
        <begin position="425"/>
        <end position="443"/>
    </location>
</feature>
<dbReference type="Pfam" id="PF03155">
    <property type="entry name" value="Alg6_Alg8"/>
    <property type="match status" value="1"/>
</dbReference>
<evidence type="ECO:0000256" key="4">
    <source>
        <dbReference type="ARBA" id="ARBA00022676"/>
    </source>
</evidence>
<evidence type="ECO:0000256" key="2">
    <source>
        <dbReference type="ARBA" id="ARBA00004922"/>
    </source>
</evidence>
<keyword evidence="4 10" id="KW-0328">Glycosyltransferase</keyword>
<evidence type="ECO:0000256" key="1">
    <source>
        <dbReference type="ARBA" id="ARBA00004477"/>
    </source>
</evidence>
<evidence type="ECO:0000256" key="7">
    <source>
        <dbReference type="ARBA" id="ARBA00022824"/>
    </source>
</evidence>
<organism evidence="15">
    <name type="scientific">Mesocestoides corti</name>
    <name type="common">Flatworm</name>
    <dbReference type="NCBI Taxonomy" id="53468"/>
    <lineage>
        <taxon>Eukaryota</taxon>
        <taxon>Metazoa</taxon>
        <taxon>Spiralia</taxon>
        <taxon>Lophotrochozoa</taxon>
        <taxon>Platyhelminthes</taxon>
        <taxon>Cestoda</taxon>
        <taxon>Eucestoda</taxon>
        <taxon>Cyclophyllidea</taxon>
        <taxon>Mesocestoididae</taxon>
        <taxon>Mesocestoides</taxon>
    </lineage>
</organism>
<sequence length="484" mass="54285">MVPSSSFLLNFALPLALGICLRSSTILHPHSGMGTPPMYGDYEAQRHWMEITVNLPSTEWYCNTTSNDLQYWGLDYPPLTAYHSYLLGRISRLINPAWTELHTSRGIETPEHKQFMRLTVLFSDVFSFMLAALLFCGVAAKHLASKVELSGLSVAVLMMSFPGLILVDHGHFQYNCVSLGLFLASVVLFSRNFDVCGGIAFCLAILYKQMELYHSLPIFFFLLSKCLRQSLTAGLTHLSILGTAVCSTFTLVLLPFLTPVDQLKQLGARVFPVNRGLFEDKVATFWCVSSVLFKWKDLIPASGILIYCFAATLFASLPACILLFKRPTLLRLVLTEAIVSLAFFLFSYHVHEKSILLVAIPVLCLLPVFPLSSIYFLIVSTLSMWELFQKDDLSLACIALVSIFHAISAICLATDSAAKVKVSLIHFWPQTVSLLGFFIIFISEALIRPPDRYPFLFPLILSAYSFVHFVGFSVFWYTQLLQLE</sequence>
<keyword evidence="9 10" id="KW-0472">Membrane</keyword>
<dbReference type="PANTHER" id="PTHR12413">
    <property type="entry name" value="DOLICHYL GLYCOSYLTRANSFERASE"/>
    <property type="match status" value="1"/>
</dbReference>
<evidence type="ECO:0000256" key="11">
    <source>
        <dbReference type="SAM" id="SignalP"/>
    </source>
</evidence>
<reference evidence="14 15" key="2">
    <citation type="submission" date="2019-11" db="UniProtKB">
        <authorList>
            <consortium name="WormBaseParasite"/>
        </authorList>
    </citation>
    <scope>IDENTIFICATION</scope>
</reference>
<evidence type="ECO:0000256" key="6">
    <source>
        <dbReference type="ARBA" id="ARBA00022692"/>
    </source>
</evidence>
<comment type="similarity">
    <text evidence="3 10">Belongs to the ALG6/ALG8 glucosyltransferase family.</text>
</comment>
<feature type="transmembrane region" description="Helical" evidence="10">
    <location>
        <begin position="393"/>
        <end position="413"/>
    </location>
</feature>
<dbReference type="Proteomes" id="UP000267029">
    <property type="component" value="Unassembled WGS sequence"/>
</dbReference>
<evidence type="ECO:0000313" key="12">
    <source>
        <dbReference type="EMBL" id="VDD79766.1"/>
    </source>
</evidence>
<keyword evidence="13" id="KW-1185">Reference proteome</keyword>
<evidence type="ECO:0000313" key="14">
    <source>
        <dbReference type="WBParaSite" id="MCU_000877-RD"/>
    </source>
</evidence>
<protein>
    <recommendedName>
        <fullName evidence="10">Alpha-1,3-glucosyltransferase</fullName>
        <ecNumber evidence="10">2.4.1.-</ecNumber>
    </recommendedName>
</protein>
<feature type="transmembrane region" description="Helical" evidence="10">
    <location>
        <begin position="304"/>
        <end position="324"/>
    </location>
</feature>
<feature type="transmembrane region" description="Helical" evidence="10">
    <location>
        <begin position="147"/>
        <end position="166"/>
    </location>
</feature>
<dbReference type="WBParaSite" id="MCU_000877-RD">
    <property type="protein sequence ID" value="MCU_000877-RD"/>
    <property type="gene ID" value="MCU_000877"/>
</dbReference>
<evidence type="ECO:0000256" key="8">
    <source>
        <dbReference type="ARBA" id="ARBA00022989"/>
    </source>
</evidence>
<dbReference type="OrthoDB" id="4983at2759"/>
<dbReference type="STRING" id="53468.A0A0R3UFA5"/>
<dbReference type="EMBL" id="UXSR01005212">
    <property type="protein sequence ID" value="VDD79766.1"/>
    <property type="molecule type" value="Genomic_DNA"/>
</dbReference>
<dbReference type="InterPro" id="IPR004856">
    <property type="entry name" value="Glyco_trans_ALG6/ALG8"/>
</dbReference>
<dbReference type="PANTHER" id="PTHR12413:SF1">
    <property type="entry name" value="DOLICHYL PYROPHOSPHATE MAN9GLCNAC2 ALPHA-1,3-GLUCOSYLTRANSFERASE"/>
    <property type="match status" value="1"/>
</dbReference>
<evidence type="ECO:0000256" key="3">
    <source>
        <dbReference type="ARBA" id="ARBA00008715"/>
    </source>
</evidence>
<feature type="transmembrane region" description="Helical" evidence="10">
    <location>
        <begin position="330"/>
        <end position="348"/>
    </location>
</feature>
<evidence type="ECO:0000256" key="5">
    <source>
        <dbReference type="ARBA" id="ARBA00022679"/>
    </source>
</evidence>
<dbReference type="GO" id="GO:0042281">
    <property type="term" value="F:dolichyl pyrophosphate Man9GlcNAc2 alpha-1,3-glucosyltransferase activity"/>
    <property type="evidence" value="ECO:0007669"/>
    <property type="project" value="TreeGrafter"/>
</dbReference>
<evidence type="ECO:0000313" key="13">
    <source>
        <dbReference type="Proteomes" id="UP000267029"/>
    </source>
</evidence>
<dbReference type="UniPathway" id="UPA00378"/>
<keyword evidence="8 10" id="KW-1133">Transmembrane helix</keyword>